<dbReference type="PANTHER" id="PTHR12247">
    <property type="entry name" value="POLYCOMB GROUP PROTEIN"/>
    <property type="match status" value="1"/>
</dbReference>
<dbReference type="Pfam" id="PF02820">
    <property type="entry name" value="MBT"/>
    <property type="match status" value="4"/>
</dbReference>
<dbReference type="SMART" id="SM00561">
    <property type="entry name" value="MBT"/>
    <property type="match status" value="4"/>
</dbReference>
<keyword evidence="8" id="KW-0804">Transcription</keyword>
<keyword evidence="6" id="KW-0156">Chromatin regulator</keyword>
<evidence type="ECO:0000256" key="8">
    <source>
        <dbReference type="ARBA" id="ARBA00023163"/>
    </source>
</evidence>
<feature type="compositionally biased region" description="Acidic residues" evidence="12">
    <location>
        <begin position="668"/>
        <end position="677"/>
    </location>
</feature>
<feature type="region of interest" description="Disordered" evidence="12">
    <location>
        <begin position="57"/>
        <end position="79"/>
    </location>
</feature>
<dbReference type="InterPro" id="IPR050548">
    <property type="entry name" value="PcG_chromatin_remod_factors"/>
</dbReference>
<dbReference type="InterPro" id="IPR004092">
    <property type="entry name" value="Mbt"/>
</dbReference>
<feature type="compositionally biased region" description="Basic and acidic residues" evidence="12">
    <location>
        <begin position="655"/>
        <end position="664"/>
    </location>
</feature>
<feature type="compositionally biased region" description="Polar residues" evidence="12">
    <location>
        <begin position="62"/>
        <end position="74"/>
    </location>
</feature>
<comment type="subcellular location">
    <subcellularLocation>
        <location evidence="1">Nucleus</location>
    </subcellularLocation>
</comment>
<dbReference type="Gene3D" id="3.30.60.160">
    <property type="match status" value="1"/>
</dbReference>
<feature type="repeat" description="MBT" evidence="11">
    <location>
        <begin position="109"/>
        <end position="213"/>
    </location>
</feature>
<keyword evidence="3" id="KW-0677">Repeat</keyword>
<evidence type="ECO:0000256" key="4">
    <source>
        <dbReference type="ARBA" id="ARBA00022771"/>
    </source>
</evidence>
<feature type="domain" description="FCS-type" evidence="13">
    <location>
        <begin position="11"/>
        <end position="46"/>
    </location>
</feature>
<reference evidence="14 15" key="1">
    <citation type="submission" date="2024-02" db="EMBL/GenBank/DDBJ databases">
        <authorList>
            <person name="Daric V."/>
            <person name="Darras S."/>
        </authorList>
    </citation>
    <scope>NUCLEOTIDE SEQUENCE [LARGE SCALE GENOMIC DNA]</scope>
</reference>
<evidence type="ECO:0000256" key="11">
    <source>
        <dbReference type="PROSITE-ProRule" id="PRU00459"/>
    </source>
</evidence>
<evidence type="ECO:0000256" key="6">
    <source>
        <dbReference type="ARBA" id="ARBA00022853"/>
    </source>
</evidence>
<evidence type="ECO:0000256" key="5">
    <source>
        <dbReference type="ARBA" id="ARBA00022833"/>
    </source>
</evidence>
<keyword evidence="5" id="KW-0862">Zinc</keyword>
<dbReference type="Pfam" id="PF21319">
    <property type="entry name" value="zf-FCS_1"/>
    <property type="match status" value="1"/>
</dbReference>
<feature type="compositionally biased region" description="Polar residues" evidence="12">
    <location>
        <begin position="570"/>
        <end position="582"/>
    </location>
</feature>
<evidence type="ECO:0000256" key="9">
    <source>
        <dbReference type="ARBA" id="ARBA00023242"/>
    </source>
</evidence>
<dbReference type="PROSITE" id="PS51079">
    <property type="entry name" value="MBT"/>
    <property type="match status" value="4"/>
</dbReference>
<evidence type="ECO:0000256" key="3">
    <source>
        <dbReference type="ARBA" id="ARBA00022737"/>
    </source>
</evidence>
<gene>
    <name evidence="14" type="ORF">CVLEPA_LOCUS30501</name>
</gene>
<keyword evidence="7" id="KW-0805">Transcription regulation</keyword>
<feature type="compositionally biased region" description="Low complexity" evidence="12">
    <location>
        <begin position="597"/>
        <end position="611"/>
    </location>
</feature>
<evidence type="ECO:0000256" key="2">
    <source>
        <dbReference type="ARBA" id="ARBA00022723"/>
    </source>
</evidence>
<evidence type="ECO:0000256" key="7">
    <source>
        <dbReference type="ARBA" id="ARBA00023015"/>
    </source>
</evidence>
<proteinExistence type="predicted"/>
<dbReference type="InterPro" id="IPR038603">
    <property type="entry name" value="Znf_FCS_sf"/>
</dbReference>
<dbReference type="PROSITE" id="PS51024">
    <property type="entry name" value="ZF_FCS"/>
    <property type="match status" value="1"/>
</dbReference>
<evidence type="ECO:0000313" key="14">
    <source>
        <dbReference type="EMBL" id="CAK8697239.1"/>
    </source>
</evidence>
<dbReference type="InterPro" id="IPR012313">
    <property type="entry name" value="Znf_FCS"/>
</dbReference>
<evidence type="ECO:0000256" key="10">
    <source>
        <dbReference type="PROSITE-ProRule" id="PRU00367"/>
    </source>
</evidence>
<keyword evidence="9" id="KW-0539">Nucleus</keyword>
<feature type="repeat" description="MBT" evidence="11">
    <location>
        <begin position="430"/>
        <end position="526"/>
    </location>
</feature>
<evidence type="ECO:0000256" key="12">
    <source>
        <dbReference type="SAM" id="MobiDB-lite"/>
    </source>
</evidence>
<name>A0ABP0GZU0_CLALP</name>
<feature type="region of interest" description="Disordered" evidence="12">
    <location>
        <begin position="544"/>
        <end position="677"/>
    </location>
</feature>
<protein>
    <recommendedName>
        <fullName evidence="13">FCS-type domain-containing protein</fullName>
    </recommendedName>
</protein>
<keyword evidence="15" id="KW-1185">Reference proteome</keyword>
<comment type="caution">
    <text evidence="14">The sequence shown here is derived from an EMBL/GenBank/DDBJ whole genome shotgun (WGS) entry which is preliminary data.</text>
</comment>
<dbReference type="EMBL" id="CAWYQH010000163">
    <property type="protein sequence ID" value="CAK8697239.1"/>
    <property type="molecule type" value="Genomic_DNA"/>
</dbReference>
<organism evidence="14 15">
    <name type="scientific">Clavelina lepadiformis</name>
    <name type="common">Light-bulb sea squirt</name>
    <name type="synonym">Ascidia lepadiformis</name>
    <dbReference type="NCBI Taxonomy" id="159417"/>
    <lineage>
        <taxon>Eukaryota</taxon>
        <taxon>Metazoa</taxon>
        <taxon>Chordata</taxon>
        <taxon>Tunicata</taxon>
        <taxon>Ascidiacea</taxon>
        <taxon>Aplousobranchia</taxon>
        <taxon>Clavelinidae</taxon>
        <taxon>Clavelina</taxon>
    </lineage>
</organism>
<dbReference type="Gene3D" id="2.30.30.140">
    <property type="match status" value="4"/>
</dbReference>
<sequence>MESPTKKAANVSDKEETATCEFCGKVGSKKSFYSTTKRFCGPSCSHSYSARHRKYFRERETSSSPNLHTESPIKSGTKKRKLSYYSGELTSPLVLPSEMERREISSSGFDWGKYLIDHGCQACPVHLFPHAQMALHWAEIDDGVKVEVLNLDCPVPTKVYWIAQVTRVAGYKALLRYEGFGDEEKYDFWCNLCTHDVHAVGWCATMGKPLVPPKTIQFKYSNWKNFLVQRLTGSKTLPNDFQQRVAQSLDCPFLVNMRLEVMDKTQISRMRIGIVEEVVGGRLKLRYEDSDEANDDFWCHAGSPVIHNVGWSEKVGHRILVASKDYKNVPGYKNCKPEYFTSVKQVKTCGFKVGMKLEAIDPLNLSCICIATVKKVLKNGYVMIGIDGSEAADGTDWFCYHCSSPSIFPVGFCDTNDINLALPKDCKEPFSWEEYLKETGSEAAPVNLFNREKIPHGFVPGMKLEAVDLMEPRLICVATVARVVGRLLRIHFDGWENDYDQWVDSQSPDIYPVGWCELVGYDLQPPANLKAIPSSDGLALKKKPKLKGQTFTGKKKRKRFSVTGKKPAFQSENQSNVQTTKNGDMEMKVAEPDFGTDNASSNDDTNNSSVDKSLQENAEEVIKQEDSMQVDPAPPELTDLTEACPSLESLDDSLVEMKEAKEQTEASNESDADLTVT</sequence>
<dbReference type="CDD" id="cd20100">
    <property type="entry name" value="MBT_dSfmbt-like_rpt4"/>
    <property type="match status" value="1"/>
</dbReference>
<evidence type="ECO:0000259" key="13">
    <source>
        <dbReference type="PROSITE" id="PS51024"/>
    </source>
</evidence>
<accession>A0ABP0GZU0</accession>
<evidence type="ECO:0000256" key="1">
    <source>
        <dbReference type="ARBA" id="ARBA00004123"/>
    </source>
</evidence>
<dbReference type="SUPFAM" id="SSF63748">
    <property type="entry name" value="Tudor/PWWP/MBT"/>
    <property type="match status" value="4"/>
</dbReference>
<dbReference type="PANTHER" id="PTHR12247:SF104">
    <property type="entry name" value="POLYCOMB PROTEIN SFMBT"/>
    <property type="match status" value="1"/>
</dbReference>
<feature type="repeat" description="MBT" evidence="11">
    <location>
        <begin position="221"/>
        <end position="322"/>
    </location>
</feature>
<keyword evidence="2" id="KW-0479">Metal-binding</keyword>
<evidence type="ECO:0000313" key="15">
    <source>
        <dbReference type="Proteomes" id="UP001642483"/>
    </source>
</evidence>
<keyword evidence="4 10" id="KW-0863">Zinc-finger</keyword>
<dbReference type="Proteomes" id="UP001642483">
    <property type="component" value="Unassembled WGS sequence"/>
</dbReference>
<dbReference type="CDD" id="cd20098">
    <property type="entry name" value="MBT_dSfmbt-like_rpt2"/>
    <property type="match status" value="1"/>
</dbReference>
<feature type="repeat" description="MBT" evidence="11">
    <location>
        <begin position="350"/>
        <end position="423"/>
    </location>
</feature>